<gene>
    <name evidence="2" type="ORF">57</name>
</gene>
<proteinExistence type="predicted"/>
<feature type="compositionally biased region" description="Gly residues" evidence="1">
    <location>
        <begin position="486"/>
        <end position="502"/>
    </location>
</feature>
<feature type="compositionally biased region" description="Low complexity" evidence="1">
    <location>
        <begin position="586"/>
        <end position="604"/>
    </location>
</feature>
<accession>Q5QF55</accession>
<evidence type="ECO:0000313" key="3">
    <source>
        <dbReference type="Proteomes" id="UP000002118"/>
    </source>
</evidence>
<feature type="region of interest" description="Disordered" evidence="1">
    <location>
        <begin position="371"/>
        <end position="604"/>
    </location>
</feature>
<feature type="compositionally biased region" description="Basic and acidic residues" evidence="1">
    <location>
        <begin position="431"/>
        <end position="440"/>
    </location>
</feature>
<feature type="compositionally biased region" description="Basic and acidic residues" evidence="1">
    <location>
        <begin position="411"/>
        <end position="420"/>
    </location>
</feature>
<protein>
    <submittedName>
        <fullName evidence="2">Uncharacterized protein</fullName>
    </submittedName>
</protein>
<evidence type="ECO:0000313" key="2">
    <source>
        <dbReference type="EMBL" id="AAT47248.1"/>
    </source>
</evidence>
<feature type="region of interest" description="Disordered" evidence="1">
    <location>
        <begin position="269"/>
        <end position="353"/>
    </location>
</feature>
<name>Q5QF55_9CAUD</name>
<organism evidence="2 3">
    <name type="scientific">Pseudomonas phage F116</name>
    <dbReference type="NCBI Taxonomy" id="2679904"/>
    <lineage>
        <taxon>Viruses</taxon>
        <taxon>Duplodnaviria</taxon>
        <taxon>Heunggongvirae</taxon>
        <taxon>Uroviricota</taxon>
        <taxon>Caudoviricetes</taxon>
        <taxon>Hollowayvirus</taxon>
        <taxon>Hollowayvirus F116</taxon>
    </lineage>
</organism>
<feature type="compositionally biased region" description="Low complexity" evidence="1">
    <location>
        <begin position="448"/>
        <end position="461"/>
    </location>
</feature>
<sequence>MGIAPDSILGVAVETVTDKINDLDTLARNYSAQLSEALAAIGNITVADVPAPTRPDAPIASPPPVNLGEQPTYNPSPLVKPEAPGGLNIDDLLADLDVGDMDDLPDAPTMIPINIPDAPSMTAIPVPERPDIDTTVEIPDAPQIAMPDMEALEQIRLPEFVFPELPTFDATPPDASGITVPNVFINWLEPEYQSEVLDELQAKIKELMAGGTGLPAPIEQALFARARERDSGETTRAVQEAVDTWAARNFSMPPGMLARQVDVVREQGRLKAAESEPRHPGASGHLGNREPALRRAAGPGPRAVDREHAPEHGAAPVRGRPLPRGKPDQRVQRADQPVQRAERGLRDAGAGLPHQAGCGYLQADCLQDRRGGPGGAGADQPAARRGVQGQAGRRTVERRGLQGADAGGIRARRDDQEPVRRLPRRRAGVCRADRRREGQVRRLRGPRQGRVGQGGRARCAGPRLRFDHSGVGEQGRCQGQGRADQDGGGAHQGVEVLGGRGRLQGHPAGQPERGAVQHVGVPGPGRSLARSGQRQRGRRRNAISLCRHEQPDQHRLRRNADQRVHREDAERRTAGADRSGGGEGPGAVHRSASGRRSVSGARVG</sequence>
<dbReference type="Proteomes" id="UP000002118">
    <property type="component" value="Segment"/>
</dbReference>
<reference evidence="2 3" key="1">
    <citation type="journal article" date="2005" name="Gene">
        <title>The genome of the Pseudomonas aeruginosa generalized transducing bacteriophage F116.</title>
        <authorList>
            <person name="Byrne M."/>
            <person name="Kropinski A.M."/>
        </authorList>
    </citation>
    <scope>NUCLEOTIDE SEQUENCE</scope>
</reference>
<dbReference type="EMBL" id="AY625898">
    <property type="protein sequence ID" value="AAT47248.1"/>
    <property type="molecule type" value="Genomic_DNA"/>
</dbReference>
<keyword evidence="3" id="KW-1185">Reference proteome</keyword>
<evidence type="ECO:0000256" key="1">
    <source>
        <dbReference type="SAM" id="MobiDB-lite"/>
    </source>
</evidence>
<feature type="compositionally biased region" description="Low complexity" evidence="1">
    <location>
        <begin position="378"/>
        <end position="393"/>
    </location>
</feature>
<feature type="compositionally biased region" description="Basic and acidic residues" evidence="1">
    <location>
        <begin position="269"/>
        <end position="279"/>
    </location>
</feature>
<dbReference type="RefSeq" id="YP_164321.1">
    <property type="nucleotide sequence ID" value="NC_006552.1"/>
</dbReference>
<dbReference type="KEGG" id="vg:3197176"/>
<feature type="compositionally biased region" description="Basic and acidic residues" evidence="1">
    <location>
        <begin position="546"/>
        <end position="575"/>
    </location>
</feature>